<protein>
    <recommendedName>
        <fullName evidence="4">Oxaloacetate decarboxylase</fullName>
    </recommendedName>
</protein>
<evidence type="ECO:0000313" key="2">
    <source>
        <dbReference type="EMBL" id="MFC6037588.1"/>
    </source>
</evidence>
<name>A0ABW1KZT4_9PROT</name>
<gene>
    <name evidence="2" type="ORF">ACFMB1_18680</name>
</gene>
<accession>A0ABW1KZT4</accession>
<dbReference type="Proteomes" id="UP001596116">
    <property type="component" value="Unassembled WGS sequence"/>
</dbReference>
<dbReference type="EMBL" id="JBHPON010000003">
    <property type="protein sequence ID" value="MFC6037588.1"/>
    <property type="molecule type" value="Genomic_DNA"/>
</dbReference>
<organism evidence="2 3">
    <name type="scientific">Hyphococcus aureus</name>
    <dbReference type="NCBI Taxonomy" id="2666033"/>
    <lineage>
        <taxon>Bacteria</taxon>
        <taxon>Pseudomonadati</taxon>
        <taxon>Pseudomonadota</taxon>
        <taxon>Alphaproteobacteria</taxon>
        <taxon>Parvularculales</taxon>
        <taxon>Parvularculaceae</taxon>
        <taxon>Hyphococcus</taxon>
    </lineage>
</organism>
<evidence type="ECO:0000313" key="3">
    <source>
        <dbReference type="Proteomes" id="UP001596116"/>
    </source>
</evidence>
<evidence type="ECO:0000256" key="1">
    <source>
        <dbReference type="SAM" id="Phobius"/>
    </source>
</evidence>
<comment type="caution">
    <text evidence="2">The sequence shown here is derived from an EMBL/GenBank/DDBJ whole genome shotgun (WGS) entry which is preliminary data.</text>
</comment>
<keyword evidence="1" id="KW-0812">Transmembrane</keyword>
<proteinExistence type="predicted"/>
<dbReference type="RefSeq" id="WP_379881019.1">
    <property type="nucleotide sequence ID" value="NZ_JBHPON010000003.1"/>
</dbReference>
<reference evidence="2 3" key="1">
    <citation type="submission" date="2024-09" db="EMBL/GenBank/DDBJ databases">
        <authorList>
            <person name="Zhang Z.-H."/>
        </authorList>
    </citation>
    <scope>NUCLEOTIDE SEQUENCE [LARGE SCALE GENOMIC DNA]</scope>
    <source>
        <strain evidence="2 3">HHTR114</strain>
    </source>
</reference>
<keyword evidence="3" id="KW-1185">Reference proteome</keyword>
<evidence type="ECO:0008006" key="4">
    <source>
        <dbReference type="Google" id="ProtNLM"/>
    </source>
</evidence>
<feature type="transmembrane region" description="Helical" evidence="1">
    <location>
        <begin position="20"/>
        <end position="41"/>
    </location>
</feature>
<sequence>MDRNHIMTDGWMMMGPFGGVVSLLVLAFLILGIAAFVKYLFFDSKK</sequence>
<keyword evidence="1" id="KW-1133">Transmembrane helix</keyword>
<keyword evidence="1" id="KW-0472">Membrane</keyword>